<protein>
    <recommendedName>
        <fullName evidence="2">F-box domain-containing protein</fullName>
    </recommendedName>
</protein>
<proteinExistence type="predicted"/>
<organism evidence="3 4">
    <name type="scientific">Fusarium agapanthi</name>
    <dbReference type="NCBI Taxonomy" id="1803897"/>
    <lineage>
        <taxon>Eukaryota</taxon>
        <taxon>Fungi</taxon>
        <taxon>Dikarya</taxon>
        <taxon>Ascomycota</taxon>
        <taxon>Pezizomycotina</taxon>
        <taxon>Sordariomycetes</taxon>
        <taxon>Hypocreomycetidae</taxon>
        <taxon>Hypocreales</taxon>
        <taxon>Nectriaceae</taxon>
        <taxon>Fusarium</taxon>
        <taxon>Fusarium fujikuroi species complex</taxon>
    </lineage>
</organism>
<comment type="caution">
    <text evidence="3">The sequence shown here is derived from an EMBL/GenBank/DDBJ whole genome shotgun (WGS) entry which is preliminary data.</text>
</comment>
<dbReference type="AlphaFoldDB" id="A0A9P5BGU4"/>
<dbReference type="Pfam" id="PF00646">
    <property type="entry name" value="F-box"/>
    <property type="match status" value="1"/>
</dbReference>
<name>A0A9P5BGU4_9HYPO</name>
<dbReference type="PROSITE" id="PS50181">
    <property type="entry name" value="FBOX"/>
    <property type="match status" value="1"/>
</dbReference>
<reference evidence="3" key="1">
    <citation type="submission" date="2020-01" db="EMBL/GenBank/DDBJ databases">
        <title>Identification and distribution of gene clusters putatively required for synthesis of sphingolipid metabolism inhibitors in phylogenetically diverse species of the filamentous fungus Fusarium.</title>
        <authorList>
            <person name="Kim H.-S."/>
            <person name="Busman M."/>
            <person name="Brown D.W."/>
            <person name="Divon H."/>
            <person name="Uhlig S."/>
            <person name="Proctor R.H."/>
        </authorList>
    </citation>
    <scope>NUCLEOTIDE SEQUENCE</scope>
    <source>
        <strain evidence="3">NRRL 31653</strain>
    </source>
</reference>
<dbReference type="OrthoDB" id="40579at2759"/>
<feature type="region of interest" description="Disordered" evidence="1">
    <location>
        <begin position="283"/>
        <end position="302"/>
    </location>
</feature>
<feature type="domain" description="F-box" evidence="2">
    <location>
        <begin position="300"/>
        <end position="359"/>
    </location>
</feature>
<evidence type="ECO:0000313" key="3">
    <source>
        <dbReference type="EMBL" id="KAF4501927.1"/>
    </source>
</evidence>
<sequence length="442" mass="50668">MGYSEVLCHICGVSFNISRSRTDKEPRSAAWGHSLAINPGNIHSQWGCYYVKRDGVQDPGAASSEPIKYIPPKMDPEDSFDDEWTSDTPDGEWEHIAGPECDYNGTYNGNHISAQAMKHCQTSQCLVPKGDDWQAERDDQDFEHSCTFFLSGLSDYMPSRDLDWPSVSPPRHGMSDVSADNIIWDPEDVDESCMPFHPTCFEIFKRASLHRYGTVDVECLMKWWRLEPTYEDFHGFPRHPAVKKAQEQWWSHERGDEFLVANPCFVPGLEDLLQSTRMEHTLGNGPSLSGTTMSTKTAPSDPFSKLPTEMIREILIHLSFKDLANLRLTSRVFLHLPNTVLYEVTVRETPWLYEAWSSLPISFWATTTQAEIEQMMEHRGSIIAAPQPVKVLGKGETDWLHLQVEVSKNWKTLLGLQNRRRIWDDCEEILNRVDEYRKQGKI</sequence>
<dbReference type="InterPro" id="IPR036047">
    <property type="entry name" value="F-box-like_dom_sf"/>
</dbReference>
<dbReference type="InterPro" id="IPR001810">
    <property type="entry name" value="F-box_dom"/>
</dbReference>
<dbReference type="SUPFAM" id="SSF81383">
    <property type="entry name" value="F-box domain"/>
    <property type="match status" value="1"/>
</dbReference>
<evidence type="ECO:0000256" key="1">
    <source>
        <dbReference type="SAM" id="MobiDB-lite"/>
    </source>
</evidence>
<accession>A0A9P5BGU4</accession>
<keyword evidence="4" id="KW-1185">Reference proteome</keyword>
<gene>
    <name evidence="3" type="ORF">FAGAP_1902</name>
</gene>
<dbReference type="Proteomes" id="UP000737391">
    <property type="component" value="Unassembled WGS sequence"/>
</dbReference>
<feature type="compositionally biased region" description="Polar residues" evidence="1">
    <location>
        <begin position="284"/>
        <end position="298"/>
    </location>
</feature>
<evidence type="ECO:0000259" key="2">
    <source>
        <dbReference type="PROSITE" id="PS50181"/>
    </source>
</evidence>
<evidence type="ECO:0000313" key="4">
    <source>
        <dbReference type="Proteomes" id="UP000737391"/>
    </source>
</evidence>
<dbReference type="EMBL" id="LUFC02000104">
    <property type="protein sequence ID" value="KAF4501927.1"/>
    <property type="molecule type" value="Genomic_DNA"/>
</dbReference>